<feature type="transmembrane region" description="Helical" evidence="1">
    <location>
        <begin position="133"/>
        <end position="157"/>
    </location>
</feature>
<evidence type="ECO:0000313" key="3">
    <source>
        <dbReference type="Proteomes" id="UP000700596"/>
    </source>
</evidence>
<dbReference type="OrthoDB" id="5357734at2759"/>
<name>A0A9P9DPU1_9PLEO</name>
<keyword evidence="3" id="KW-1185">Reference proteome</keyword>
<keyword evidence="1" id="KW-0812">Transmembrane</keyword>
<organism evidence="2 3">
    <name type="scientific">Dendryphion nanum</name>
    <dbReference type="NCBI Taxonomy" id="256645"/>
    <lineage>
        <taxon>Eukaryota</taxon>
        <taxon>Fungi</taxon>
        <taxon>Dikarya</taxon>
        <taxon>Ascomycota</taxon>
        <taxon>Pezizomycotina</taxon>
        <taxon>Dothideomycetes</taxon>
        <taxon>Pleosporomycetidae</taxon>
        <taxon>Pleosporales</taxon>
        <taxon>Torulaceae</taxon>
        <taxon>Dendryphion</taxon>
    </lineage>
</organism>
<feature type="transmembrane region" description="Helical" evidence="1">
    <location>
        <begin position="519"/>
        <end position="543"/>
    </location>
</feature>
<proteinExistence type="predicted"/>
<reference evidence="2" key="1">
    <citation type="journal article" date="2021" name="Nat. Commun.">
        <title>Genetic determinants of endophytism in the Arabidopsis root mycobiome.</title>
        <authorList>
            <person name="Mesny F."/>
            <person name="Miyauchi S."/>
            <person name="Thiergart T."/>
            <person name="Pickel B."/>
            <person name="Atanasova L."/>
            <person name="Karlsson M."/>
            <person name="Huettel B."/>
            <person name="Barry K.W."/>
            <person name="Haridas S."/>
            <person name="Chen C."/>
            <person name="Bauer D."/>
            <person name="Andreopoulos W."/>
            <person name="Pangilinan J."/>
            <person name="LaButti K."/>
            <person name="Riley R."/>
            <person name="Lipzen A."/>
            <person name="Clum A."/>
            <person name="Drula E."/>
            <person name="Henrissat B."/>
            <person name="Kohler A."/>
            <person name="Grigoriev I.V."/>
            <person name="Martin F.M."/>
            <person name="Hacquard S."/>
        </authorList>
    </citation>
    <scope>NUCLEOTIDE SEQUENCE</scope>
    <source>
        <strain evidence="2">MPI-CAGE-CH-0243</strain>
    </source>
</reference>
<sequence>MSHNFSHDARNSNYISPSIGYNSVQTPLPSPHASSPGYVEQNVYPKAFDHNDQFESIPMQQKILPEYTQVVGSAPNHQSARWEPGFWRRFPVWSILAMIIVLACLVASLYILISSDGQLVNRWGYGIAPPVYLAITSVVANSLSAFALANGLVISFWRTALHGASLNELTRNYECGASFRRAIMAGFRRGGRITALACIFTLIGVLRGPLNQRASTVETNVRFDTQGSVQLNVAQTLPNGYTGVSQRSRTSTKSTSRLTATFNSIMQEYSARQNMIIGYRENCGDWCRTSVKGFGFNATCAMTEYKTTQNITASFTLPTFSTRATIYDVANGPVTGLPQWEDTGLRLNATWFIQEEPIQNTTRTFIWKSHICNLTAGTINYDIQLIKGTSQLTIGANSKSFERIKLESPNNLGTPTTVGGFQFALSYLFDATANLIFGGAVSSLNLEGALASQMFIENTTSAPFNTYNDPMKIMLDALQEIAFRTSLRAGIENTTITNAQQTVPYTGFINNTIYRTNRAYMGAAAAVSLTSLIAIGITFWGWWEMGRLMTLNPLEIAKAFDSPLLKNVGSNVPAYSMASEVLKTRIRYGECINESVVRTGYNDGRQAGEVTLGLRPDAGKPKRGQFYGP</sequence>
<accession>A0A9P9DPU1</accession>
<evidence type="ECO:0000313" key="2">
    <source>
        <dbReference type="EMBL" id="KAH7122819.1"/>
    </source>
</evidence>
<dbReference type="PANTHER" id="PTHR37576">
    <property type="entry name" value="DEFECT AT LOW TEMPERATURE PROTEIN 1"/>
    <property type="match status" value="1"/>
</dbReference>
<gene>
    <name evidence="2" type="ORF">B0J11DRAFT_348368</name>
</gene>
<dbReference type="AlphaFoldDB" id="A0A9P9DPU1"/>
<keyword evidence="1" id="KW-0472">Membrane</keyword>
<comment type="caution">
    <text evidence="2">The sequence shown here is derived from an EMBL/GenBank/DDBJ whole genome shotgun (WGS) entry which is preliminary data.</text>
</comment>
<feature type="transmembrane region" description="Helical" evidence="1">
    <location>
        <begin position="90"/>
        <end position="113"/>
    </location>
</feature>
<keyword evidence="1" id="KW-1133">Transmembrane helix</keyword>
<dbReference type="Proteomes" id="UP000700596">
    <property type="component" value="Unassembled WGS sequence"/>
</dbReference>
<dbReference type="PANTHER" id="PTHR37576:SF2">
    <property type="entry name" value="DEFECT AT LOW TEMPERATURE PROTEIN 1"/>
    <property type="match status" value="1"/>
</dbReference>
<dbReference type="EMBL" id="JAGMWT010000009">
    <property type="protein sequence ID" value="KAH7122819.1"/>
    <property type="molecule type" value="Genomic_DNA"/>
</dbReference>
<evidence type="ECO:0000256" key="1">
    <source>
        <dbReference type="SAM" id="Phobius"/>
    </source>
</evidence>
<dbReference type="InterPro" id="IPR021514">
    <property type="entry name" value="DUF3176"/>
</dbReference>
<protein>
    <submittedName>
        <fullName evidence="2">Uncharacterized protein</fullName>
    </submittedName>
</protein>
<dbReference type="Pfam" id="PF11374">
    <property type="entry name" value="DUF3176"/>
    <property type="match status" value="1"/>
</dbReference>